<protein>
    <submittedName>
        <fullName evidence="5">Helix-turn-helix domain-containing protein</fullName>
    </submittedName>
</protein>
<dbReference type="Pfam" id="PF12833">
    <property type="entry name" value="HTH_18"/>
    <property type="match status" value="1"/>
</dbReference>
<dbReference type="SUPFAM" id="SSF51182">
    <property type="entry name" value="RmlC-like cupins"/>
    <property type="match status" value="1"/>
</dbReference>
<keyword evidence="6" id="KW-1185">Reference proteome</keyword>
<comment type="caution">
    <text evidence="5">The sequence shown here is derived from an EMBL/GenBank/DDBJ whole genome shotgun (WGS) entry which is preliminary data.</text>
</comment>
<dbReference type="Gene3D" id="2.60.120.10">
    <property type="entry name" value="Jelly Rolls"/>
    <property type="match status" value="1"/>
</dbReference>
<proteinExistence type="predicted"/>
<dbReference type="InterPro" id="IPR003313">
    <property type="entry name" value="AraC-bd"/>
</dbReference>
<dbReference type="PROSITE" id="PS01124">
    <property type="entry name" value="HTH_ARAC_FAMILY_2"/>
    <property type="match status" value="1"/>
</dbReference>
<dbReference type="EMBL" id="JBHULN010000002">
    <property type="protein sequence ID" value="MFD2569893.1"/>
    <property type="molecule type" value="Genomic_DNA"/>
</dbReference>
<keyword evidence="1" id="KW-0805">Transcription regulation</keyword>
<dbReference type="Pfam" id="PF02311">
    <property type="entry name" value="AraC_binding"/>
    <property type="match status" value="1"/>
</dbReference>
<evidence type="ECO:0000256" key="1">
    <source>
        <dbReference type="ARBA" id="ARBA00023015"/>
    </source>
</evidence>
<dbReference type="InterPro" id="IPR018060">
    <property type="entry name" value="HTH_AraC"/>
</dbReference>
<dbReference type="RefSeq" id="WP_381519701.1">
    <property type="nucleotide sequence ID" value="NZ_JBHULN010000002.1"/>
</dbReference>
<dbReference type="Proteomes" id="UP001597469">
    <property type="component" value="Unassembled WGS sequence"/>
</dbReference>
<dbReference type="SMART" id="SM00342">
    <property type="entry name" value="HTH_ARAC"/>
    <property type="match status" value="1"/>
</dbReference>
<sequence>MAKKTKPIPVNTMTDNLDVGIAIEKISFEHLPPLTTVNTSDEDRLAHRHNTHTFHLLLKGTVTIDIDFQHYRMEPHTVIYIHPDQVHRTTAHDQITVVSLAMTNENLNPEYLNLLEDLVPVKPLALAIETFALLNQAVSLCLNLVNWKANGPRSAGPRSAKLDHSLLKDACNAMVGLILSTYLEQTKSPNKLTRFDLVTKAFRKHLERNYTTAKRPADYAQKLNLSTAYLNECVRNTTGHSVSHHIQQRIILEAKRLLYHSDQSVKEIAAELGYDDYPYLSRLFTKATGMTALAFRTKNRG</sequence>
<evidence type="ECO:0000256" key="2">
    <source>
        <dbReference type="ARBA" id="ARBA00023125"/>
    </source>
</evidence>
<dbReference type="PANTHER" id="PTHR43280:SF32">
    <property type="entry name" value="TRANSCRIPTIONAL REGULATORY PROTEIN"/>
    <property type="match status" value="1"/>
</dbReference>
<dbReference type="Gene3D" id="1.10.10.60">
    <property type="entry name" value="Homeodomain-like"/>
    <property type="match status" value="1"/>
</dbReference>
<dbReference type="SUPFAM" id="SSF46689">
    <property type="entry name" value="Homeodomain-like"/>
    <property type="match status" value="1"/>
</dbReference>
<keyword evidence="3" id="KW-0804">Transcription</keyword>
<keyword evidence="2" id="KW-0238">DNA-binding</keyword>
<dbReference type="InterPro" id="IPR011051">
    <property type="entry name" value="RmlC_Cupin_sf"/>
</dbReference>
<evidence type="ECO:0000313" key="5">
    <source>
        <dbReference type="EMBL" id="MFD2569893.1"/>
    </source>
</evidence>
<evidence type="ECO:0000256" key="3">
    <source>
        <dbReference type="ARBA" id="ARBA00023163"/>
    </source>
</evidence>
<reference evidence="6" key="1">
    <citation type="journal article" date="2019" name="Int. J. Syst. Evol. Microbiol.">
        <title>The Global Catalogue of Microorganisms (GCM) 10K type strain sequencing project: providing services to taxonomists for standard genome sequencing and annotation.</title>
        <authorList>
            <consortium name="The Broad Institute Genomics Platform"/>
            <consortium name="The Broad Institute Genome Sequencing Center for Infectious Disease"/>
            <person name="Wu L."/>
            <person name="Ma J."/>
        </authorList>
    </citation>
    <scope>NUCLEOTIDE SEQUENCE [LARGE SCALE GENOMIC DNA]</scope>
    <source>
        <strain evidence="6">KCTC 42805</strain>
    </source>
</reference>
<evidence type="ECO:0000313" key="6">
    <source>
        <dbReference type="Proteomes" id="UP001597469"/>
    </source>
</evidence>
<organism evidence="5 6">
    <name type="scientific">Spirosoma soli</name>
    <dbReference type="NCBI Taxonomy" id="1770529"/>
    <lineage>
        <taxon>Bacteria</taxon>
        <taxon>Pseudomonadati</taxon>
        <taxon>Bacteroidota</taxon>
        <taxon>Cytophagia</taxon>
        <taxon>Cytophagales</taxon>
        <taxon>Cytophagaceae</taxon>
        <taxon>Spirosoma</taxon>
    </lineage>
</organism>
<evidence type="ECO:0000259" key="4">
    <source>
        <dbReference type="PROSITE" id="PS01124"/>
    </source>
</evidence>
<dbReference type="PANTHER" id="PTHR43280">
    <property type="entry name" value="ARAC-FAMILY TRANSCRIPTIONAL REGULATOR"/>
    <property type="match status" value="1"/>
</dbReference>
<feature type="domain" description="HTH araC/xylS-type" evidence="4">
    <location>
        <begin position="200"/>
        <end position="298"/>
    </location>
</feature>
<gene>
    <name evidence="5" type="ORF">ACFSUS_04560</name>
</gene>
<name>A0ABW5M168_9BACT</name>
<dbReference type="InterPro" id="IPR014710">
    <property type="entry name" value="RmlC-like_jellyroll"/>
</dbReference>
<dbReference type="InterPro" id="IPR009057">
    <property type="entry name" value="Homeodomain-like_sf"/>
</dbReference>
<accession>A0ABW5M168</accession>